<dbReference type="KEGG" id="yrh:AABB31_16295"/>
<dbReference type="EMBL" id="CP151767">
    <property type="protein sequence ID" value="WZU66580.1"/>
    <property type="molecule type" value="Genomic_DNA"/>
</dbReference>
<dbReference type="Proteomes" id="UP001470809">
    <property type="component" value="Chromosome"/>
</dbReference>
<dbReference type="AlphaFoldDB" id="A0AAN0M8G3"/>
<evidence type="ECO:0000313" key="4">
    <source>
        <dbReference type="Proteomes" id="UP001470809"/>
    </source>
</evidence>
<keyword evidence="4" id="KW-1185">Reference proteome</keyword>
<evidence type="ECO:0000256" key="2">
    <source>
        <dbReference type="SAM" id="Phobius"/>
    </source>
</evidence>
<protein>
    <recommendedName>
        <fullName evidence="5">Periplasmic protein-like protein</fullName>
    </recommendedName>
</protein>
<keyword evidence="2" id="KW-0472">Membrane</keyword>
<feature type="region of interest" description="Disordered" evidence="1">
    <location>
        <begin position="52"/>
        <end position="78"/>
    </location>
</feature>
<sequence>MSAQTDPPAARGFSAKTAIKWVLFVQLAIALFLMGGDLVRVLPQLAWPSSQPRFDMPVSPGDQTRRYAPSDIPLDGNPDRPFQSTGDMPSRLAFVAEADALTITGQIAPGDAQRFTDFMNGSAAGITRVRLNSPGGSVEDALIIGQHIRDADYDTVLGAADICLSACPYILAGGVSRSVHVDGQVGVHQHYFGANTALPAFLAVEDIQRGQGRVMTYLDAMGVDPLVMQHALVTPPDEIYVLLPEELTTYQFVTP</sequence>
<proteinExistence type="predicted"/>
<reference evidence="4" key="1">
    <citation type="submission" date="2024-04" db="EMBL/GenBank/DDBJ databases">
        <title>Phylogenomic analyses of a clade within the roseobacter group suggest taxonomic reassignments of species of the genera Aestuariivita, Citreicella, Loktanella, Nautella, Pelagibaca, Ruegeria, Thalassobius, Thiobacimonas and Tropicibacter, and the proposal o.</title>
        <authorList>
            <person name="Jeon C.O."/>
        </authorList>
    </citation>
    <scope>NUCLEOTIDE SEQUENCE [LARGE SCALE GENOMIC DNA]</scope>
    <source>
        <strain evidence="4">SS1-5</strain>
    </source>
</reference>
<evidence type="ECO:0000313" key="3">
    <source>
        <dbReference type="EMBL" id="WZU66580.1"/>
    </source>
</evidence>
<keyword evidence="2" id="KW-1133">Transmembrane helix</keyword>
<dbReference type="SUPFAM" id="SSF52096">
    <property type="entry name" value="ClpP/crotonase"/>
    <property type="match status" value="1"/>
</dbReference>
<organism evidence="3 4">
    <name type="scientific">Yoonia rhodophyticola</name>
    <dbReference type="NCBI Taxonomy" id="3137370"/>
    <lineage>
        <taxon>Bacteria</taxon>
        <taxon>Pseudomonadati</taxon>
        <taxon>Pseudomonadota</taxon>
        <taxon>Alphaproteobacteria</taxon>
        <taxon>Rhodobacterales</taxon>
        <taxon>Paracoccaceae</taxon>
        <taxon>Yoonia</taxon>
    </lineage>
</organism>
<gene>
    <name evidence="3" type="ORF">AABB31_16295</name>
</gene>
<feature type="transmembrane region" description="Helical" evidence="2">
    <location>
        <begin position="21"/>
        <end position="42"/>
    </location>
</feature>
<reference evidence="3 4" key="2">
    <citation type="submission" date="2024-08" db="EMBL/GenBank/DDBJ databases">
        <title>Phylogenomic analyses of a clade within the roseobacter group suggest taxonomic reassignments of species of the genera Aestuariivita, Citreicella, Loktanella, Nautella, Pelagibaca, Ruegeria, Thalassobius, Thiobacimonas and Tropicibacter, and the proposal o.</title>
        <authorList>
            <person name="Jeon C.O."/>
        </authorList>
    </citation>
    <scope>NUCLEOTIDE SEQUENCE [LARGE SCALE GENOMIC DNA]</scope>
    <source>
        <strain evidence="3 4">SS1-5</strain>
    </source>
</reference>
<evidence type="ECO:0008006" key="5">
    <source>
        <dbReference type="Google" id="ProtNLM"/>
    </source>
</evidence>
<dbReference type="RefSeq" id="WP_342075902.1">
    <property type="nucleotide sequence ID" value="NZ_CP151767.2"/>
</dbReference>
<dbReference type="Gene3D" id="3.90.226.10">
    <property type="entry name" value="2-enoyl-CoA Hydratase, Chain A, domain 1"/>
    <property type="match status" value="1"/>
</dbReference>
<evidence type="ECO:0000256" key="1">
    <source>
        <dbReference type="SAM" id="MobiDB-lite"/>
    </source>
</evidence>
<dbReference type="InterPro" id="IPR029045">
    <property type="entry name" value="ClpP/crotonase-like_dom_sf"/>
</dbReference>
<name>A0AAN0M8G3_9RHOB</name>
<keyword evidence="2" id="KW-0812">Transmembrane</keyword>
<accession>A0AAN0M8G3</accession>